<feature type="repeat" description="WD" evidence="11">
    <location>
        <begin position="452"/>
        <end position="484"/>
    </location>
</feature>
<keyword evidence="4" id="KW-0747">Spliceosome</keyword>
<dbReference type="InterPro" id="IPR036322">
    <property type="entry name" value="WD40_repeat_dom_sf"/>
</dbReference>
<evidence type="ECO:0000256" key="9">
    <source>
        <dbReference type="ARBA" id="ARBA00075265"/>
    </source>
</evidence>
<keyword evidence="14" id="KW-1185">Reference proteome</keyword>
<evidence type="ECO:0000256" key="11">
    <source>
        <dbReference type="PROSITE-ProRule" id="PRU00221"/>
    </source>
</evidence>
<comment type="caution">
    <text evidence="13">The sequence shown here is derived from an EMBL/GenBank/DDBJ whole genome shotgun (WGS) entry which is preliminary data.</text>
</comment>
<keyword evidence="6" id="KW-0508">mRNA splicing</keyword>
<dbReference type="GO" id="GO:0000398">
    <property type="term" value="P:mRNA splicing, via spliceosome"/>
    <property type="evidence" value="ECO:0007669"/>
    <property type="project" value="InterPro"/>
</dbReference>
<keyword evidence="7" id="KW-0539">Nucleus</keyword>
<evidence type="ECO:0000256" key="1">
    <source>
        <dbReference type="ARBA" id="ARBA00004123"/>
    </source>
</evidence>
<dbReference type="InterPro" id="IPR032847">
    <property type="entry name" value="PRPF17"/>
</dbReference>
<dbReference type="PROSITE" id="PS50082">
    <property type="entry name" value="WD_REPEATS_2"/>
    <property type="match status" value="5"/>
</dbReference>
<dbReference type="InterPro" id="IPR020472">
    <property type="entry name" value="WD40_PAC1"/>
</dbReference>
<feature type="repeat" description="WD" evidence="11">
    <location>
        <begin position="322"/>
        <end position="356"/>
    </location>
</feature>
<evidence type="ECO:0000256" key="3">
    <source>
        <dbReference type="ARBA" id="ARBA00022664"/>
    </source>
</evidence>
<dbReference type="Pfam" id="PF00400">
    <property type="entry name" value="WD40"/>
    <property type="match status" value="6"/>
</dbReference>
<evidence type="ECO:0000256" key="12">
    <source>
        <dbReference type="SAM" id="MobiDB-lite"/>
    </source>
</evidence>
<reference evidence="13 14" key="1">
    <citation type="journal article" date="2016" name="Genome Biol. Evol.">
        <title>Gene Family Evolution Reflects Adaptation to Soil Environmental Stressors in the Genome of the Collembolan Orchesella cincta.</title>
        <authorList>
            <person name="Faddeeva-Vakhrusheva A."/>
            <person name="Derks M.F."/>
            <person name="Anvar S.Y."/>
            <person name="Agamennone V."/>
            <person name="Suring W."/>
            <person name="Smit S."/>
            <person name="van Straalen N.M."/>
            <person name="Roelofs D."/>
        </authorList>
    </citation>
    <scope>NUCLEOTIDE SEQUENCE [LARGE SCALE GENOMIC DNA]</scope>
    <source>
        <tissue evidence="13">Mixed pool</tissue>
    </source>
</reference>
<dbReference type="GO" id="GO:0003729">
    <property type="term" value="F:mRNA binding"/>
    <property type="evidence" value="ECO:0007669"/>
    <property type="project" value="TreeGrafter"/>
</dbReference>
<feature type="repeat" description="WD" evidence="11">
    <location>
        <begin position="552"/>
        <end position="583"/>
    </location>
</feature>
<dbReference type="InterPro" id="IPR015943">
    <property type="entry name" value="WD40/YVTN_repeat-like_dom_sf"/>
</dbReference>
<dbReference type="PROSITE" id="PS00678">
    <property type="entry name" value="WD_REPEATS_1"/>
    <property type="match status" value="1"/>
</dbReference>
<name>A0A1D2MN60_ORCCI</name>
<dbReference type="SMART" id="SM00320">
    <property type="entry name" value="WD40"/>
    <property type="match status" value="7"/>
</dbReference>
<dbReference type="InterPro" id="IPR019775">
    <property type="entry name" value="WD40_repeat_CS"/>
</dbReference>
<evidence type="ECO:0000256" key="10">
    <source>
        <dbReference type="ARBA" id="ARBA00076678"/>
    </source>
</evidence>
<feature type="compositionally biased region" description="Acidic residues" evidence="12">
    <location>
        <begin position="61"/>
        <end position="72"/>
    </location>
</feature>
<dbReference type="AlphaFoldDB" id="A0A1D2MN60"/>
<dbReference type="PANTHER" id="PTHR43979">
    <property type="entry name" value="PRE-MRNA-PROCESSING FACTOR 17"/>
    <property type="match status" value="1"/>
</dbReference>
<dbReference type="Proteomes" id="UP000094527">
    <property type="component" value="Unassembled WGS sequence"/>
</dbReference>
<evidence type="ECO:0000256" key="6">
    <source>
        <dbReference type="ARBA" id="ARBA00023187"/>
    </source>
</evidence>
<gene>
    <name evidence="13" type="ORF">Ocin01_12399</name>
</gene>
<evidence type="ECO:0000313" key="14">
    <source>
        <dbReference type="Proteomes" id="UP000094527"/>
    </source>
</evidence>
<evidence type="ECO:0000256" key="2">
    <source>
        <dbReference type="ARBA" id="ARBA00022574"/>
    </source>
</evidence>
<evidence type="ECO:0000313" key="13">
    <source>
        <dbReference type="EMBL" id="ODM94291.1"/>
    </source>
</evidence>
<protein>
    <recommendedName>
        <fullName evidence="8">Pre-mRNA-processing factor 17</fullName>
    </recommendedName>
    <alternativeName>
        <fullName evidence="10">Cell division cycle 40 homolog</fullName>
    </alternativeName>
    <alternativeName>
        <fullName evidence="9">PRP17 homolog</fullName>
    </alternativeName>
</protein>
<dbReference type="OMA" id="TLWHPHE"/>
<dbReference type="GO" id="GO:0071013">
    <property type="term" value="C:catalytic step 2 spliceosome"/>
    <property type="evidence" value="ECO:0007669"/>
    <property type="project" value="InterPro"/>
</dbReference>
<dbReference type="SUPFAM" id="SSF50978">
    <property type="entry name" value="WD40 repeat-like"/>
    <property type="match status" value="1"/>
</dbReference>
<feature type="repeat" description="WD" evidence="11">
    <location>
        <begin position="366"/>
        <end position="407"/>
    </location>
</feature>
<evidence type="ECO:0000256" key="4">
    <source>
        <dbReference type="ARBA" id="ARBA00022728"/>
    </source>
</evidence>
<comment type="subcellular location">
    <subcellularLocation>
        <location evidence="1">Nucleus</location>
    </subcellularLocation>
</comment>
<organism evidence="13 14">
    <name type="scientific">Orchesella cincta</name>
    <name type="common">Springtail</name>
    <name type="synonym">Podura cincta</name>
    <dbReference type="NCBI Taxonomy" id="48709"/>
    <lineage>
        <taxon>Eukaryota</taxon>
        <taxon>Metazoa</taxon>
        <taxon>Ecdysozoa</taxon>
        <taxon>Arthropoda</taxon>
        <taxon>Hexapoda</taxon>
        <taxon>Collembola</taxon>
        <taxon>Entomobryomorpha</taxon>
        <taxon>Entomobryoidea</taxon>
        <taxon>Orchesellidae</taxon>
        <taxon>Orchesellinae</taxon>
        <taxon>Orchesella</taxon>
    </lineage>
</organism>
<dbReference type="InterPro" id="IPR001680">
    <property type="entry name" value="WD40_rpt"/>
</dbReference>
<proteinExistence type="predicted"/>
<keyword evidence="5" id="KW-0677">Repeat</keyword>
<keyword evidence="3" id="KW-0507">mRNA processing</keyword>
<evidence type="ECO:0000256" key="5">
    <source>
        <dbReference type="ARBA" id="ARBA00022737"/>
    </source>
</evidence>
<dbReference type="PANTHER" id="PTHR43979:SF1">
    <property type="entry name" value="PRE-MRNA-PROCESSING FACTOR 17"/>
    <property type="match status" value="1"/>
</dbReference>
<dbReference type="FunFam" id="2.130.10.10:FF:000034">
    <property type="entry name" value="Pre-mRNA-processing factor 17, putative"/>
    <property type="match status" value="1"/>
</dbReference>
<dbReference type="CDD" id="cd00200">
    <property type="entry name" value="WD40"/>
    <property type="match status" value="1"/>
</dbReference>
<dbReference type="PRINTS" id="PR00320">
    <property type="entry name" value="GPROTEINBRPT"/>
</dbReference>
<sequence length="617" mass="70014">MLSLTAYDNSSDSNKSEEGSGSGSSSSSSSDDESASSATSSPKKPVRKGKVIIKSGKDKDEKEEDDDDEEELPDHLKPIESDPSLSVASSMQIVSAPDVVVNRTLDPRRHIDPKTKELMYNPKYEELFAPVLGPENPYKTNQQKAVKNTLAGYVERAHVNEFQFENQRRTFTSYGYAVDPSIDSAAAAVPKVIGSAPEGDAKTVFETIPKRPKDKRKRERNDCPEDIEGFLGPWGCYVDEQKIAKPNEEESAELEVILSKRQRRGKNVDDKPIEEKFILHIKNPVDYQGRSFMHPPQDVGVNLKSKEPPTKCFIPKNLIHTFQGHTKGVAVMRWFPGTAHLLLSGGMDSRVKLWEVYNERRCIMTYIGHKQAVRDINFNNTGSQFLSAGYDRFVKLWDTEKGECISRFTNRKVAYCVKFHPDEDKQHLFVAGTSDKKIVCWDTRSGEVVQEYDRHLGAVNTITFVDENRRFVSTSDDKSLRVWEWDIPVDMKYIAEPSMHSMPAVTLSPNAKWLACQSMDNKIMIFTAMNRFKLHRKKTFKGHMVAGYACQLDFSPDMSYLISGDADGKIFVWDWKTTKVYSKWKAHDNTCISVLWHPHETSKIVSAGWDGLIKLWD</sequence>
<accession>A0A1D2MN60</accession>
<evidence type="ECO:0000256" key="7">
    <source>
        <dbReference type="ARBA" id="ARBA00023242"/>
    </source>
</evidence>
<feature type="region of interest" description="Disordered" evidence="12">
    <location>
        <begin position="1"/>
        <end position="89"/>
    </location>
</feature>
<dbReference type="PROSITE" id="PS50294">
    <property type="entry name" value="WD_REPEATS_REGION"/>
    <property type="match status" value="4"/>
</dbReference>
<dbReference type="STRING" id="48709.A0A1D2MN60"/>
<feature type="repeat" description="WD" evidence="11">
    <location>
        <begin position="584"/>
        <end position="617"/>
    </location>
</feature>
<dbReference type="Gene3D" id="2.130.10.10">
    <property type="entry name" value="YVTN repeat-like/Quinoprotein amine dehydrogenase"/>
    <property type="match status" value="1"/>
</dbReference>
<dbReference type="EMBL" id="LJIJ01000831">
    <property type="protein sequence ID" value="ODM94291.1"/>
    <property type="molecule type" value="Genomic_DNA"/>
</dbReference>
<keyword evidence="2 11" id="KW-0853">WD repeat</keyword>
<feature type="compositionally biased region" description="Low complexity" evidence="12">
    <location>
        <begin position="23"/>
        <end position="41"/>
    </location>
</feature>
<dbReference type="OrthoDB" id="10257301at2759"/>
<evidence type="ECO:0000256" key="8">
    <source>
        <dbReference type="ARBA" id="ARBA00068146"/>
    </source>
</evidence>